<sequence length="62" mass="6491">MTPHATSRTANAGAARAAAGAAELIRLYTISEADQAFIMAHRGMHNRLGVSVQLASLRFPAA</sequence>
<keyword evidence="3" id="KW-1185">Reference proteome</keyword>
<gene>
    <name evidence="2" type="ORF">JK635_16480</name>
</gene>
<dbReference type="Proteomes" id="UP000623967">
    <property type="component" value="Unassembled WGS sequence"/>
</dbReference>
<evidence type="ECO:0000313" key="3">
    <source>
        <dbReference type="Proteomes" id="UP000623967"/>
    </source>
</evidence>
<protein>
    <submittedName>
        <fullName evidence="2">DUF4158 domain-containing protein</fullName>
    </submittedName>
</protein>
<dbReference type="RefSeq" id="WP_202655047.1">
    <property type="nucleotide sequence ID" value="NZ_JAESWB010000241.1"/>
</dbReference>
<comment type="caution">
    <text evidence="2">The sequence shown here is derived from an EMBL/GenBank/DDBJ whole genome shotgun (WGS) entry which is preliminary data.</text>
</comment>
<dbReference type="Pfam" id="PF13700">
    <property type="entry name" value="DUF4158"/>
    <property type="match status" value="1"/>
</dbReference>
<organism evidence="2 3">
    <name type="scientific">Neobacillus paridis</name>
    <dbReference type="NCBI Taxonomy" id="2803862"/>
    <lineage>
        <taxon>Bacteria</taxon>
        <taxon>Bacillati</taxon>
        <taxon>Bacillota</taxon>
        <taxon>Bacilli</taxon>
        <taxon>Bacillales</taxon>
        <taxon>Bacillaceae</taxon>
        <taxon>Neobacillus</taxon>
    </lineage>
</organism>
<accession>A0ABS1TR47</accession>
<evidence type="ECO:0000313" key="2">
    <source>
        <dbReference type="EMBL" id="MBL4953781.1"/>
    </source>
</evidence>
<dbReference type="EMBL" id="JAESWB010000241">
    <property type="protein sequence ID" value="MBL4953781.1"/>
    <property type="molecule type" value="Genomic_DNA"/>
</dbReference>
<reference evidence="2 3" key="1">
    <citation type="submission" date="2021-01" db="EMBL/GenBank/DDBJ databases">
        <title>Genome public.</title>
        <authorList>
            <person name="Liu C."/>
            <person name="Sun Q."/>
        </authorList>
    </citation>
    <scope>NUCLEOTIDE SEQUENCE [LARGE SCALE GENOMIC DNA]</scope>
    <source>
        <strain evidence="2 3">YIM B02564</strain>
    </source>
</reference>
<evidence type="ECO:0000259" key="1">
    <source>
        <dbReference type="Pfam" id="PF13700"/>
    </source>
</evidence>
<proteinExistence type="predicted"/>
<feature type="domain" description="DUF4158" evidence="1">
    <location>
        <begin position="20"/>
        <end position="60"/>
    </location>
</feature>
<dbReference type="InterPro" id="IPR025296">
    <property type="entry name" value="DUF4158"/>
</dbReference>
<name>A0ABS1TR47_9BACI</name>